<dbReference type="SUPFAM" id="SSF55785">
    <property type="entry name" value="PYP-like sensor domain (PAS domain)"/>
    <property type="match status" value="1"/>
</dbReference>
<dbReference type="GO" id="GO:0006355">
    <property type="term" value="P:regulation of DNA-templated transcription"/>
    <property type="evidence" value="ECO:0007669"/>
    <property type="project" value="InterPro"/>
</dbReference>
<accession>A0A396Z614</accession>
<dbReference type="InterPro" id="IPR035965">
    <property type="entry name" value="PAS-like_dom_sf"/>
</dbReference>
<evidence type="ECO:0000256" key="1">
    <source>
        <dbReference type="ARBA" id="ARBA00009132"/>
    </source>
</evidence>
<evidence type="ECO:0000313" key="7">
    <source>
        <dbReference type="Proteomes" id="UP000265798"/>
    </source>
</evidence>
<dbReference type="AlphaFoldDB" id="A0A396Z614"/>
<evidence type="ECO:0000256" key="4">
    <source>
        <dbReference type="ARBA" id="ARBA00023170"/>
    </source>
</evidence>
<feature type="domain" description="PAS fold" evidence="5">
    <location>
        <begin position="18"/>
        <end position="108"/>
    </location>
</feature>
<dbReference type="EMBL" id="QHCT01000002">
    <property type="protein sequence ID" value="RHX90941.1"/>
    <property type="molecule type" value="Genomic_DNA"/>
</dbReference>
<dbReference type="GO" id="GO:0007602">
    <property type="term" value="P:phototransduction"/>
    <property type="evidence" value="ECO:0007669"/>
    <property type="project" value="InterPro"/>
</dbReference>
<dbReference type="Pfam" id="PF00989">
    <property type="entry name" value="PAS"/>
    <property type="match status" value="1"/>
</dbReference>
<evidence type="ECO:0000313" key="6">
    <source>
        <dbReference type="EMBL" id="RHX90941.1"/>
    </source>
</evidence>
<comment type="similarity">
    <text evidence="1">Belongs to the photoactive yellow protein family.</text>
</comment>
<dbReference type="InterPro" id="IPR013767">
    <property type="entry name" value="PAS_fold"/>
</dbReference>
<dbReference type="OrthoDB" id="329226at2"/>
<evidence type="ECO:0000256" key="2">
    <source>
        <dbReference type="ARBA" id="ARBA00019243"/>
    </source>
</evidence>
<evidence type="ECO:0000256" key="3">
    <source>
        <dbReference type="ARBA" id="ARBA00022991"/>
    </source>
</evidence>
<name>A0A396Z614_9LEPT</name>
<keyword evidence="4" id="KW-0675">Receptor</keyword>
<organism evidence="6 7">
    <name type="scientific">Leptospira stimsonii</name>
    <dbReference type="NCBI Taxonomy" id="2202203"/>
    <lineage>
        <taxon>Bacteria</taxon>
        <taxon>Pseudomonadati</taxon>
        <taxon>Spirochaetota</taxon>
        <taxon>Spirochaetia</taxon>
        <taxon>Leptospirales</taxon>
        <taxon>Leptospiraceae</taxon>
        <taxon>Leptospira</taxon>
    </lineage>
</organism>
<protein>
    <recommendedName>
        <fullName evidence="2">Photoactive yellow protein</fullName>
    </recommendedName>
</protein>
<evidence type="ECO:0000259" key="5">
    <source>
        <dbReference type="Pfam" id="PF00989"/>
    </source>
</evidence>
<dbReference type="InterPro" id="IPR012130">
    <property type="entry name" value="PYP"/>
</dbReference>
<dbReference type="GO" id="GO:0009881">
    <property type="term" value="F:photoreceptor activity"/>
    <property type="evidence" value="ECO:0007669"/>
    <property type="project" value="InterPro"/>
</dbReference>
<reference evidence="7" key="1">
    <citation type="submission" date="2018-05" db="EMBL/GenBank/DDBJ databases">
        <title>Leptospira yasudae sp. nov. and Leptospira stimsonii sp. nov., two pathogenic species of the genus Leptospira isolated from environmental sources.</title>
        <authorList>
            <person name="Casanovas-Massana A."/>
            <person name="Hamond C."/>
            <person name="Santos L.A."/>
            <person name="Hacker K.P."/>
            <person name="Balassiano I."/>
            <person name="Medeiros M.A."/>
            <person name="Reis M.G."/>
            <person name="Ko A.I."/>
            <person name="Wunder E.A."/>
        </authorList>
    </citation>
    <scope>NUCLEOTIDE SEQUENCE [LARGE SCALE GENOMIC DNA]</scope>
    <source>
        <strain evidence="7">Yale</strain>
    </source>
</reference>
<dbReference type="PIRSF" id="PIRSF000087">
    <property type="entry name" value="PYP"/>
    <property type="match status" value="1"/>
</dbReference>
<dbReference type="Gene3D" id="3.30.450.20">
    <property type="entry name" value="PAS domain"/>
    <property type="match status" value="1"/>
</dbReference>
<comment type="caution">
    <text evidence="6">The sequence shown here is derived from an EMBL/GenBank/DDBJ whole genome shotgun (WGS) entry which is preliminary data.</text>
</comment>
<proteinExistence type="inferred from homology"/>
<sequence length="123" mass="14160">MIRFVEDETVSKIDGLSRAEIDSLPYGVIQVDDQGKILIFNRFESEKANVPVKDAEGKTFFTQVAPCTNNAIFWGSFEKGVKLGEMDLIFPYTFTYKMRPTPVVVHLYKSKASKKNWIFVKWK</sequence>
<gene>
    <name evidence="6" type="ORF">DLM75_09580</name>
</gene>
<keyword evidence="3" id="KW-0157">Chromophore</keyword>
<dbReference type="Proteomes" id="UP000265798">
    <property type="component" value="Unassembled WGS sequence"/>
</dbReference>